<comment type="similarity">
    <text evidence="2">Belongs to the EamA transporter family.</text>
</comment>
<feature type="transmembrane region" description="Helical" evidence="6">
    <location>
        <begin position="282"/>
        <end position="300"/>
    </location>
</feature>
<keyword evidence="3 6" id="KW-0812">Transmembrane</keyword>
<dbReference type="PANTHER" id="PTHR32322:SF2">
    <property type="entry name" value="EAMA DOMAIN-CONTAINING PROTEIN"/>
    <property type="match status" value="1"/>
</dbReference>
<dbReference type="Gene3D" id="1.10.3730.20">
    <property type="match status" value="1"/>
</dbReference>
<proteinExistence type="inferred from homology"/>
<dbReference type="EMBL" id="PVNK01000295">
    <property type="protein sequence ID" value="PRP90098.1"/>
    <property type="molecule type" value="Genomic_DNA"/>
</dbReference>
<accession>A0A2S9XB72</accession>
<dbReference type="AlphaFoldDB" id="A0A2S9XB72"/>
<dbReference type="SUPFAM" id="SSF103481">
    <property type="entry name" value="Multidrug resistance efflux transporter EmrE"/>
    <property type="match status" value="2"/>
</dbReference>
<evidence type="ECO:0000256" key="5">
    <source>
        <dbReference type="ARBA" id="ARBA00023136"/>
    </source>
</evidence>
<feature type="transmembrane region" description="Helical" evidence="6">
    <location>
        <begin position="35"/>
        <end position="54"/>
    </location>
</feature>
<evidence type="ECO:0000256" key="6">
    <source>
        <dbReference type="SAM" id="Phobius"/>
    </source>
</evidence>
<dbReference type="RefSeq" id="WP_106395928.1">
    <property type="nucleotide sequence ID" value="NZ_PVNK01000295.1"/>
</dbReference>
<evidence type="ECO:0000256" key="2">
    <source>
        <dbReference type="ARBA" id="ARBA00007362"/>
    </source>
</evidence>
<evidence type="ECO:0000313" key="8">
    <source>
        <dbReference type="EMBL" id="PRP90098.1"/>
    </source>
</evidence>
<dbReference type="PANTHER" id="PTHR32322">
    <property type="entry name" value="INNER MEMBRANE TRANSPORTER"/>
    <property type="match status" value="1"/>
</dbReference>
<comment type="subcellular location">
    <subcellularLocation>
        <location evidence="1">Membrane</location>
        <topology evidence="1">Multi-pass membrane protein</topology>
    </subcellularLocation>
</comment>
<feature type="transmembrane region" description="Helical" evidence="6">
    <location>
        <begin position="94"/>
        <end position="114"/>
    </location>
</feature>
<evidence type="ECO:0000256" key="3">
    <source>
        <dbReference type="ARBA" id="ARBA00022692"/>
    </source>
</evidence>
<feature type="transmembrane region" description="Helical" evidence="6">
    <location>
        <begin position="231"/>
        <end position="253"/>
    </location>
</feature>
<feature type="transmembrane region" description="Helical" evidence="6">
    <location>
        <begin position="187"/>
        <end position="211"/>
    </location>
</feature>
<evidence type="ECO:0000256" key="1">
    <source>
        <dbReference type="ARBA" id="ARBA00004141"/>
    </source>
</evidence>
<dbReference type="OrthoDB" id="5762785at2"/>
<gene>
    <name evidence="8" type="primary">arnE</name>
    <name evidence="8" type="ORF">ENSA5_67950</name>
</gene>
<name>A0A2S9XB72_9BACT</name>
<reference evidence="8 9" key="1">
    <citation type="submission" date="2018-03" db="EMBL/GenBank/DDBJ databases">
        <title>Draft Genome Sequences of the Obligatory Marine Myxobacteria Enhygromyxa salina SWB005.</title>
        <authorList>
            <person name="Poehlein A."/>
            <person name="Moghaddam J.A."/>
            <person name="Harms H."/>
            <person name="Alanjari M."/>
            <person name="Koenig G.M."/>
            <person name="Daniel R."/>
            <person name="Schaeberle T.F."/>
        </authorList>
    </citation>
    <scope>NUCLEOTIDE SEQUENCE [LARGE SCALE GENOMIC DNA]</scope>
    <source>
        <strain evidence="8 9">SWB005</strain>
    </source>
</reference>
<dbReference type="InterPro" id="IPR037185">
    <property type="entry name" value="EmrE-like"/>
</dbReference>
<feature type="domain" description="EamA" evidence="7">
    <location>
        <begin position="166"/>
        <end position="300"/>
    </location>
</feature>
<keyword evidence="5 6" id="KW-0472">Membrane</keyword>
<feature type="transmembrane region" description="Helical" evidence="6">
    <location>
        <begin position="66"/>
        <end position="87"/>
    </location>
</feature>
<dbReference type="Proteomes" id="UP000237968">
    <property type="component" value="Unassembled WGS sequence"/>
</dbReference>
<protein>
    <submittedName>
        <fullName evidence="8">4-amino-4-deoxy-L-arabinose-phosphoundecaprenol flippase subunit ArnE</fullName>
    </submittedName>
</protein>
<feature type="domain" description="EamA" evidence="7">
    <location>
        <begin position="6"/>
        <end position="136"/>
    </location>
</feature>
<evidence type="ECO:0000259" key="7">
    <source>
        <dbReference type="Pfam" id="PF00892"/>
    </source>
</evidence>
<dbReference type="Pfam" id="PF00892">
    <property type="entry name" value="EamA"/>
    <property type="match status" value="2"/>
</dbReference>
<comment type="caution">
    <text evidence="8">The sequence shown here is derived from an EMBL/GenBank/DDBJ whole genome shotgun (WGS) entry which is preliminary data.</text>
</comment>
<dbReference type="InterPro" id="IPR050638">
    <property type="entry name" value="AA-Vitamin_Transporters"/>
</dbReference>
<keyword evidence="4 6" id="KW-1133">Transmembrane helix</keyword>
<feature type="transmembrane region" description="Helical" evidence="6">
    <location>
        <begin position="157"/>
        <end position="181"/>
    </location>
</feature>
<dbReference type="InterPro" id="IPR000620">
    <property type="entry name" value="EamA_dom"/>
</dbReference>
<organism evidence="8 9">
    <name type="scientific">Enhygromyxa salina</name>
    <dbReference type="NCBI Taxonomy" id="215803"/>
    <lineage>
        <taxon>Bacteria</taxon>
        <taxon>Pseudomonadati</taxon>
        <taxon>Myxococcota</taxon>
        <taxon>Polyangia</taxon>
        <taxon>Nannocystales</taxon>
        <taxon>Nannocystaceae</taxon>
        <taxon>Enhygromyxa</taxon>
    </lineage>
</organism>
<keyword evidence="9" id="KW-1185">Reference proteome</keyword>
<feature type="transmembrane region" description="Helical" evidence="6">
    <location>
        <begin position="120"/>
        <end position="137"/>
    </location>
</feature>
<evidence type="ECO:0000313" key="9">
    <source>
        <dbReference type="Proteomes" id="UP000237968"/>
    </source>
</evidence>
<sequence>MVPIGGLALAVVCAFAWAGLDVVRKQLSAALAPMPLIVLLNLGLLPVFGAWWVIAGGTITDASAYAVPGGLALALQLVANLLFLAAVRASPLSLTVPFLALTPVFATLVGALTLGERPGPLQLLGVALVVVGALILGSREDPGRDLGSGSGQQRVRLLRVFVTEPGAPMMAGVALCWGVTMTLDKQALAYAAVPVHALVQLFGLLVAALAYLAVRGQLRELAVPRSQWPGLALATVTGAIALGVQLVAVQWILVSVLETVKRALGLVSAVVFGKLIFDEAITLTKAVAICVMAVGVVLVML</sequence>
<feature type="transmembrane region" description="Helical" evidence="6">
    <location>
        <begin position="6"/>
        <end position="23"/>
    </location>
</feature>
<evidence type="ECO:0000256" key="4">
    <source>
        <dbReference type="ARBA" id="ARBA00022989"/>
    </source>
</evidence>
<dbReference type="GO" id="GO:0016020">
    <property type="term" value="C:membrane"/>
    <property type="evidence" value="ECO:0007669"/>
    <property type="project" value="UniProtKB-SubCell"/>
</dbReference>